<organism evidence="2 3">
    <name type="scientific">Thalassolituus marinus</name>
    <dbReference type="NCBI Taxonomy" id="671053"/>
    <lineage>
        <taxon>Bacteria</taxon>
        <taxon>Pseudomonadati</taxon>
        <taxon>Pseudomonadota</taxon>
        <taxon>Gammaproteobacteria</taxon>
        <taxon>Oceanospirillales</taxon>
        <taxon>Oceanospirillaceae</taxon>
        <taxon>Thalassolituus</taxon>
    </lineage>
</organism>
<dbReference type="Pfam" id="PF12146">
    <property type="entry name" value="Hydrolase_4"/>
    <property type="match status" value="1"/>
</dbReference>
<dbReference type="PROSITE" id="PS51257">
    <property type="entry name" value="PROKAR_LIPOPROTEIN"/>
    <property type="match status" value="1"/>
</dbReference>
<dbReference type="GO" id="GO:0016787">
    <property type="term" value="F:hydrolase activity"/>
    <property type="evidence" value="ECO:0007669"/>
    <property type="project" value="UniProtKB-KW"/>
</dbReference>
<dbReference type="EMBL" id="JAEDAH010000102">
    <property type="protein sequence ID" value="MCA6065254.1"/>
    <property type="molecule type" value="Genomic_DNA"/>
</dbReference>
<dbReference type="SUPFAM" id="SSF53474">
    <property type="entry name" value="alpha/beta-Hydrolases"/>
    <property type="match status" value="1"/>
</dbReference>
<keyword evidence="2" id="KW-0378">Hydrolase</keyword>
<evidence type="ECO:0000259" key="1">
    <source>
        <dbReference type="Pfam" id="PF12146"/>
    </source>
</evidence>
<dbReference type="InterPro" id="IPR029058">
    <property type="entry name" value="AB_hydrolase_fold"/>
</dbReference>
<gene>
    <name evidence="2" type="ORF">I9W95_16785</name>
</gene>
<dbReference type="InterPro" id="IPR000073">
    <property type="entry name" value="AB_hydrolase_1"/>
</dbReference>
<dbReference type="Gene3D" id="3.40.50.1820">
    <property type="entry name" value="alpha/beta hydrolase"/>
    <property type="match status" value="1"/>
</dbReference>
<dbReference type="InterPro" id="IPR022742">
    <property type="entry name" value="Hydrolase_4"/>
</dbReference>
<keyword evidence="3" id="KW-1185">Reference proteome</keyword>
<name>A0ABS7ZU30_9GAMM</name>
<dbReference type="PANTHER" id="PTHR12277">
    <property type="entry name" value="ALPHA/BETA HYDROLASE DOMAIN-CONTAINING PROTEIN"/>
    <property type="match status" value="1"/>
</dbReference>
<evidence type="ECO:0000313" key="2">
    <source>
        <dbReference type="EMBL" id="MCA6065254.1"/>
    </source>
</evidence>
<sequence length="283" mass="30911">MLRNLLTITTLALLLSGCASTTGLFFYPRAVWIETPADHGFVYKDVDLTAADGTSLHAWWIPAQQPRGTILFLHGNAENISSHTRSVYWLVEAGFNVLALDYRGFGASAGHALMPSVLQDVRAAADWIRAEQPQAPFWLLGQSMGAALALDFAGMYADQYALAGVVVDAPFTGFPAIARDALSHSLLGWLVMPLTLLVPGHWDPIDYVSQIQAPVMVIHSATDKVIPRAHGQALYRVLSQRSDQTTCWLESRGRHIETFRFAGLKTATLDFLQTGVCPAFTGD</sequence>
<dbReference type="PRINTS" id="PR00111">
    <property type="entry name" value="ABHYDROLASE"/>
</dbReference>
<dbReference type="RefSeq" id="WP_225677016.1">
    <property type="nucleotide sequence ID" value="NZ_JAEDAH010000102.1"/>
</dbReference>
<dbReference type="Proteomes" id="UP000714380">
    <property type="component" value="Unassembled WGS sequence"/>
</dbReference>
<protein>
    <submittedName>
        <fullName evidence="2">Alpha/beta fold hydrolase</fullName>
    </submittedName>
</protein>
<reference evidence="2 3" key="1">
    <citation type="submission" date="2020-12" db="EMBL/GenBank/DDBJ databases">
        <title>Novel Thalassolituus-related marine hydrocarbonoclastic bacteria mediated algae-derived hydrocarbons mineralization in twilight zone of the northern South China Sea.</title>
        <authorList>
            <person name="Dong C."/>
        </authorList>
    </citation>
    <scope>NUCLEOTIDE SEQUENCE [LARGE SCALE GENOMIC DNA]</scope>
    <source>
        <strain evidence="2 3">IMCC1826</strain>
    </source>
</reference>
<proteinExistence type="predicted"/>
<dbReference type="PANTHER" id="PTHR12277:SF81">
    <property type="entry name" value="PROTEIN ABHD13"/>
    <property type="match status" value="1"/>
</dbReference>
<comment type="caution">
    <text evidence="2">The sequence shown here is derived from an EMBL/GenBank/DDBJ whole genome shotgun (WGS) entry which is preliminary data.</text>
</comment>
<accession>A0ABS7ZU30</accession>
<evidence type="ECO:0000313" key="3">
    <source>
        <dbReference type="Proteomes" id="UP000714380"/>
    </source>
</evidence>
<feature type="domain" description="Serine aminopeptidase S33" evidence="1">
    <location>
        <begin position="64"/>
        <end position="177"/>
    </location>
</feature>